<comment type="similarity">
    <text evidence="2">Belongs to the methyl-accepting chemotaxis (MCP) protein family.</text>
</comment>
<comment type="caution">
    <text evidence="5">The sequence shown here is derived from an EMBL/GenBank/DDBJ whole genome shotgun (WGS) entry which is preliminary data.</text>
</comment>
<proteinExistence type="inferred from homology"/>
<dbReference type="PROSITE" id="PS50111">
    <property type="entry name" value="CHEMOTAXIS_TRANSDUC_2"/>
    <property type="match status" value="1"/>
</dbReference>
<dbReference type="InterPro" id="IPR004090">
    <property type="entry name" value="Chemotax_Me-accpt_rcpt"/>
</dbReference>
<dbReference type="RefSeq" id="WP_120460713.1">
    <property type="nucleotide sequence ID" value="NZ_BMIW01000006.1"/>
</dbReference>
<dbReference type="SUPFAM" id="SSF54631">
    <property type="entry name" value="CBS-domain pair"/>
    <property type="match status" value="1"/>
</dbReference>
<evidence type="ECO:0000259" key="4">
    <source>
        <dbReference type="PROSITE" id="PS50111"/>
    </source>
</evidence>
<dbReference type="InterPro" id="IPR004089">
    <property type="entry name" value="MCPsignal_dom"/>
</dbReference>
<dbReference type="PANTHER" id="PTHR32089:SF112">
    <property type="entry name" value="LYSOZYME-LIKE PROTEIN-RELATED"/>
    <property type="match status" value="1"/>
</dbReference>
<dbReference type="InterPro" id="IPR000644">
    <property type="entry name" value="CBS_dom"/>
</dbReference>
<accession>A0ABQ1VRP7</accession>
<evidence type="ECO:0000313" key="5">
    <source>
        <dbReference type="EMBL" id="GGF92181.1"/>
    </source>
</evidence>
<dbReference type="EMBL" id="BMIW01000006">
    <property type="protein sequence ID" value="GGF92181.1"/>
    <property type="molecule type" value="Genomic_DNA"/>
</dbReference>
<protein>
    <recommendedName>
        <fullName evidence="4">Methyl-accepting transducer domain-containing protein</fullName>
    </recommendedName>
</protein>
<evidence type="ECO:0000256" key="2">
    <source>
        <dbReference type="ARBA" id="ARBA00029447"/>
    </source>
</evidence>
<dbReference type="SMART" id="SM00283">
    <property type="entry name" value="MA"/>
    <property type="match status" value="1"/>
</dbReference>
<keyword evidence="1 3" id="KW-0807">Transducer</keyword>
<name>A0ABQ1VRP7_9BACL</name>
<organism evidence="5 6">
    <name type="scientific">Paenibacillus aceti</name>
    <dbReference type="NCBI Taxonomy" id="1820010"/>
    <lineage>
        <taxon>Bacteria</taxon>
        <taxon>Bacillati</taxon>
        <taxon>Bacillota</taxon>
        <taxon>Bacilli</taxon>
        <taxon>Bacillales</taxon>
        <taxon>Paenibacillaceae</taxon>
        <taxon>Paenibacillus</taxon>
    </lineage>
</organism>
<gene>
    <name evidence="5" type="ORF">GCM10010913_12150</name>
</gene>
<dbReference type="Proteomes" id="UP000608420">
    <property type="component" value="Unassembled WGS sequence"/>
</dbReference>
<keyword evidence="6" id="KW-1185">Reference proteome</keyword>
<dbReference type="PRINTS" id="PR00260">
    <property type="entry name" value="CHEMTRNSDUCR"/>
</dbReference>
<reference evidence="6" key="1">
    <citation type="journal article" date="2019" name="Int. J. Syst. Evol. Microbiol.">
        <title>The Global Catalogue of Microorganisms (GCM) 10K type strain sequencing project: providing services to taxonomists for standard genome sequencing and annotation.</title>
        <authorList>
            <consortium name="The Broad Institute Genomics Platform"/>
            <consortium name="The Broad Institute Genome Sequencing Center for Infectious Disease"/>
            <person name="Wu L."/>
            <person name="Ma J."/>
        </authorList>
    </citation>
    <scope>NUCLEOTIDE SEQUENCE [LARGE SCALE GENOMIC DNA]</scope>
    <source>
        <strain evidence="6">CGMCC 1.15420</strain>
    </source>
</reference>
<evidence type="ECO:0000256" key="1">
    <source>
        <dbReference type="ARBA" id="ARBA00023224"/>
    </source>
</evidence>
<sequence length="391" mass="42963">MGNRAGVMDLQELDSRLALIGSVKNGQGQGPIGSVENKESQVEIATYCRNVPAISESESCQQVLHIFQNHPGLPCVVPCDDNHVPIGLIMRDKFYKHLAGRFAADLFYGRPATMFATPEPLICEKSTPALTLLDAALERQDAEFYDCLIVTEQGRLYGALTTEDLMLISRELERRTELLRSRVIQVSRGHVLEIASSVEQLSSISRLSLTESQRMSRLAETGRAELEEMKASFSHVLELMQLQQGLVMKLLEQKDEVSSITASIREVAERSKILAINASIEASRAGAHGQGFAVVADEMRQLAQSTKQFSEDIGQDLEIIHSLIEQTVSAVKSTSYEMSVSYERVGKADETFRELAGSADVVKSRGEEMSVSATEAARITGDVLQNLTAIN</sequence>
<dbReference type="InterPro" id="IPR046342">
    <property type="entry name" value="CBS_dom_sf"/>
</dbReference>
<dbReference type="SUPFAM" id="SSF58104">
    <property type="entry name" value="Methyl-accepting chemotaxis protein (MCP) signaling domain"/>
    <property type="match status" value="1"/>
</dbReference>
<evidence type="ECO:0000313" key="6">
    <source>
        <dbReference type="Proteomes" id="UP000608420"/>
    </source>
</evidence>
<dbReference type="PANTHER" id="PTHR32089">
    <property type="entry name" value="METHYL-ACCEPTING CHEMOTAXIS PROTEIN MCPB"/>
    <property type="match status" value="1"/>
</dbReference>
<dbReference type="Gene3D" id="3.10.580.10">
    <property type="entry name" value="CBS-domain"/>
    <property type="match status" value="1"/>
</dbReference>
<dbReference type="Pfam" id="PF00015">
    <property type="entry name" value="MCPsignal"/>
    <property type="match status" value="1"/>
</dbReference>
<dbReference type="Gene3D" id="1.10.287.950">
    <property type="entry name" value="Methyl-accepting chemotaxis protein"/>
    <property type="match status" value="1"/>
</dbReference>
<dbReference type="Pfam" id="PF00571">
    <property type="entry name" value="CBS"/>
    <property type="match status" value="2"/>
</dbReference>
<feature type="domain" description="Methyl-accepting transducer" evidence="4">
    <location>
        <begin position="193"/>
        <end position="391"/>
    </location>
</feature>
<evidence type="ECO:0000256" key="3">
    <source>
        <dbReference type="PROSITE-ProRule" id="PRU00284"/>
    </source>
</evidence>